<dbReference type="Proteomes" id="UP000295472">
    <property type="component" value="Unassembled WGS sequence"/>
</dbReference>
<name>A0A1G6NAK2_9FIRM</name>
<gene>
    <name evidence="4" type="ORF">BY453_1083</name>
    <name evidence="5" type="ORF">C7954_14810</name>
    <name evidence="2" type="ORF">C8C78_13814</name>
    <name evidence="3" type="ORF">SAMN04488597_11117</name>
</gene>
<sequence length="107" mass="12572">MFNNIDLFTQALGIEDPWKLDKIDFNKDDGRLDIYISHKRGSKFPCPECGEKSPIHDTKERTWRHLNFFQYRAYIHAKMPRTKCKDHGVLQVKAPWAEPGSGFTMLF</sequence>
<dbReference type="EMBL" id="QICM01000038">
    <property type="protein sequence ID" value="PXV62143.1"/>
    <property type="molecule type" value="Genomic_DNA"/>
</dbReference>
<accession>A0A1G6NAK2</accession>
<keyword evidence="3" id="KW-0863">Zinc-finger</keyword>
<proteinExistence type="predicted"/>
<evidence type="ECO:0000313" key="3">
    <source>
        <dbReference type="EMBL" id="SDC64823.1"/>
    </source>
</evidence>
<reference evidence="3 9" key="1">
    <citation type="submission" date="2016-10" db="EMBL/GenBank/DDBJ databases">
        <authorList>
            <person name="Varghese N."/>
            <person name="Submissions S."/>
        </authorList>
    </citation>
    <scope>NUCLEOTIDE SEQUENCE [LARGE SCALE GENOMIC DNA]</scope>
    <source>
        <strain evidence="3 9">WG10</strain>
    </source>
</reference>
<dbReference type="EMBL" id="SOAA01000008">
    <property type="protein sequence ID" value="TDS32210.1"/>
    <property type="molecule type" value="Genomic_DNA"/>
</dbReference>
<dbReference type="InterPro" id="IPR029261">
    <property type="entry name" value="Transposase_Znf"/>
</dbReference>
<evidence type="ECO:0000259" key="1">
    <source>
        <dbReference type="Pfam" id="PF14690"/>
    </source>
</evidence>
<evidence type="ECO:0000313" key="6">
    <source>
        <dbReference type="Proteomes" id="UP000247389"/>
    </source>
</evidence>
<dbReference type="Proteomes" id="UP000324896">
    <property type="component" value="Unassembled WGS sequence"/>
</dbReference>
<dbReference type="InterPro" id="IPR047951">
    <property type="entry name" value="Transpos_ISL3"/>
</dbReference>
<reference evidence="4 8" key="3">
    <citation type="submission" date="2019-03" db="EMBL/GenBank/DDBJ databases">
        <title>Deep subsurface shale carbon reservoir microbial communities from Ohio and West Virginia, USA.</title>
        <authorList>
            <person name="Wrighton K."/>
        </authorList>
    </citation>
    <scope>NUCLEOTIDE SEQUENCE [LARGE SCALE GENOMIC DNA]</scope>
    <source>
        <strain evidence="4 8">UTICA-S4D12</strain>
    </source>
</reference>
<dbReference type="PANTHER" id="PTHR33498">
    <property type="entry name" value="TRANSPOSASE FOR INSERTION SEQUENCE ELEMENT IS1557"/>
    <property type="match status" value="1"/>
</dbReference>
<evidence type="ECO:0000313" key="2">
    <source>
        <dbReference type="EMBL" id="PXV62143.1"/>
    </source>
</evidence>
<dbReference type="EMBL" id="FMYT01000011">
    <property type="protein sequence ID" value="SDC64823.1"/>
    <property type="molecule type" value="Genomic_DNA"/>
</dbReference>
<organism evidence="3 9">
    <name type="scientific">Halanaerobium congolense</name>
    <dbReference type="NCBI Taxonomy" id="54121"/>
    <lineage>
        <taxon>Bacteria</taxon>
        <taxon>Bacillati</taxon>
        <taxon>Bacillota</taxon>
        <taxon>Clostridia</taxon>
        <taxon>Halanaerobiales</taxon>
        <taxon>Halanaerobiaceae</taxon>
        <taxon>Halanaerobium</taxon>
    </lineage>
</organism>
<feature type="domain" description="Transposase IS204/IS1001/IS1096/IS1165 zinc-finger" evidence="1">
    <location>
        <begin position="44"/>
        <end position="87"/>
    </location>
</feature>
<dbReference type="AlphaFoldDB" id="A0A1G6NAK2"/>
<dbReference type="PANTHER" id="PTHR33498:SF1">
    <property type="entry name" value="TRANSPOSASE FOR INSERTION SEQUENCE ELEMENT IS1557"/>
    <property type="match status" value="1"/>
</dbReference>
<dbReference type="Pfam" id="PF14690">
    <property type="entry name" value="Zn_ribbon_ISL3"/>
    <property type="match status" value="1"/>
</dbReference>
<reference evidence="2 6" key="2">
    <citation type="submission" date="2018-04" db="EMBL/GenBank/DDBJ databases">
        <title>Subsurface microbial communities from deep shales in Ohio and West Virginia, USA.</title>
        <authorList>
            <person name="Wrighton K."/>
        </authorList>
    </citation>
    <scope>NUCLEOTIDE SEQUENCE [LARGE SCALE GENOMIC DNA]</scope>
    <source>
        <strain evidence="5 7">DSMZ 11287</strain>
        <strain evidence="2 6">MSL28</strain>
    </source>
</reference>
<evidence type="ECO:0000313" key="4">
    <source>
        <dbReference type="EMBL" id="TDS32210.1"/>
    </source>
</evidence>
<protein>
    <submittedName>
        <fullName evidence="2">Transposase IS204/IS1001/IS1096/IS1165 family protein</fullName>
    </submittedName>
    <submittedName>
        <fullName evidence="3">Zinc-finger of transposase IS204/IS1001/IS1096/IS1165</fullName>
    </submittedName>
</protein>
<dbReference type="GO" id="GO:0008270">
    <property type="term" value="F:zinc ion binding"/>
    <property type="evidence" value="ECO:0007669"/>
    <property type="project" value="UniProtKB-KW"/>
</dbReference>
<keyword evidence="3" id="KW-0862">Zinc</keyword>
<dbReference type="EMBL" id="SOEF01000048">
    <property type="protein sequence ID" value="TDX36495.1"/>
    <property type="molecule type" value="Genomic_DNA"/>
</dbReference>
<dbReference type="Proteomes" id="UP000247389">
    <property type="component" value="Unassembled WGS sequence"/>
</dbReference>
<evidence type="ECO:0000313" key="5">
    <source>
        <dbReference type="EMBL" id="TDX36495.1"/>
    </source>
</evidence>
<evidence type="ECO:0000313" key="7">
    <source>
        <dbReference type="Proteomes" id="UP000295472"/>
    </source>
</evidence>
<evidence type="ECO:0000313" key="9">
    <source>
        <dbReference type="Proteomes" id="UP000324896"/>
    </source>
</evidence>
<keyword evidence="3" id="KW-0479">Metal-binding</keyword>
<evidence type="ECO:0000313" key="8">
    <source>
        <dbReference type="Proteomes" id="UP000295758"/>
    </source>
</evidence>
<dbReference type="Proteomes" id="UP000295758">
    <property type="component" value="Unassembled WGS sequence"/>
</dbReference>